<organism evidence="2 3">
    <name type="scientific">Nocardia arthritidis</name>
    <dbReference type="NCBI Taxonomy" id="228602"/>
    <lineage>
        <taxon>Bacteria</taxon>
        <taxon>Bacillati</taxon>
        <taxon>Actinomycetota</taxon>
        <taxon>Actinomycetes</taxon>
        <taxon>Mycobacteriales</taxon>
        <taxon>Nocardiaceae</taxon>
        <taxon>Nocardia</taxon>
    </lineage>
</organism>
<dbReference type="EMBL" id="CP046172">
    <property type="protein sequence ID" value="QIS14905.1"/>
    <property type="molecule type" value="Genomic_DNA"/>
</dbReference>
<evidence type="ECO:0000313" key="2">
    <source>
        <dbReference type="EMBL" id="QIS14905.1"/>
    </source>
</evidence>
<dbReference type="AlphaFoldDB" id="A0A6G9YNM4"/>
<evidence type="ECO:0000259" key="1">
    <source>
        <dbReference type="Pfam" id="PF02470"/>
    </source>
</evidence>
<protein>
    <submittedName>
        <fullName evidence="2">MCE family protein</fullName>
    </submittedName>
</protein>
<dbReference type="PANTHER" id="PTHR33371:SF16">
    <property type="entry name" value="MCE-FAMILY PROTEIN MCE3F"/>
    <property type="match status" value="1"/>
</dbReference>
<reference evidence="2 3" key="1">
    <citation type="journal article" date="2019" name="ACS Chem. Biol.">
        <title>Identification and Mobilization of a Cryptic Antibiotic Biosynthesis Gene Locus from a Human-Pathogenic Nocardia Isolate.</title>
        <authorList>
            <person name="Herisse M."/>
            <person name="Ishida K."/>
            <person name="Porter J.L."/>
            <person name="Howden B."/>
            <person name="Hertweck C."/>
            <person name="Stinear T.P."/>
            <person name="Pidot S.J."/>
        </authorList>
    </citation>
    <scope>NUCLEOTIDE SEQUENCE [LARGE SCALE GENOMIC DNA]</scope>
    <source>
        <strain evidence="2 3">AUSMDU00012717</strain>
    </source>
</reference>
<dbReference type="PANTHER" id="PTHR33371">
    <property type="entry name" value="INTERMEMBRANE PHOSPHOLIPID TRANSPORT SYSTEM BINDING PROTEIN MLAD-RELATED"/>
    <property type="match status" value="1"/>
</dbReference>
<accession>A0A6G9YNM4</accession>
<feature type="domain" description="Mce/MlaD" evidence="1">
    <location>
        <begin position="38"/>
        <end position="111"/>
    </location>
</feature>
<name>A0A6G9YNM4_9NOCA</name>
<proteinExistence type="predicted"/>
<keyword evidence="3" id="KW-1185">Reference proteome</keyword>
<gene>
    <name evidence="2" type="ORF">F5544_35370</name>
</gene>
<dbReference type="InterPro" id="IPR003399">
    <property type="entry name" value="Mce/MlaD"/>
</dbReference>
<dbReference type="GO" id="GO:0005576">
    <property type="term" value="C:extracellular region"/>
    <property type="evidence" value="ECO:0007669"/>
    <property type="project" value="TreeGrafter"/>
</dbReference>
<dbReference type="InterPro" id="IPR052336">
    <property type="entry name" value="MlaD_Phospholipid_Transporter"/>
</dbReference>
<evidence type="ECO:0000313" key="3">
    <source>
        <dbReference type="Proteomes" id="UP000503540"/>
    </source>
</evidence>
<dbReference type="Proteomes" id="UP000503540">
    <property type="component" value="Chromosome"/>
</dbReference>
<dbReference type="Pfam" id="PF02470">
    <property type="entry name" value="MlaD"/>
    <property type="match status" value="1"/>
</dbReference>
<sequence>MRWRSVLSLGAIAVVFVLGASYLTFGVVRVDWFRHYLNLTMDLPNSGGLQQHSPVLLSGVPVGKVIGVETVEHAVRVRIRVEDTYRIPTASILRIENLSALGEPYLEFTPPDGGGPYLTDGARIDARQVRSPLSIPEMATAATDLLGQLDPPAVGELVRTFTEGTSGVESALPQLNRAAELLAATLLGRQPQLRTMLTDLQTIGADMDWLGPSLEAGGPQWGRFGGRVRDVVDALEKLMRSKGFPEDYQTGTGLVPFFDQLAARLDRIGPEVRPLIPVLAPLTSSAAGALRTIDLSALISQALSSTDTGAVRLRIAVR</sequence>
<dbReference type="RefSeq" id="WP_167477240.1">
    <property type="nucleotide sequence ID" value="NZ_CP046172.1"/>
</dbReference>
<dbReference type="KEGG" id="nah:F5544_35370"/>